<evidence type="ECO:0000259" key="8">
    <source>
        <dbReference type="PROSITE" id="PS51379"/>
    </source>
</evidence>
<dbReference type="InterPro" id="IPR051684">
    <property type="entry name" value="Electron_Trans/Redox"/>
</dbReference>
<evidence type="ECO:0000256" key="6">
    <source>
        <dbReference type="ARBA" id="ARBA00023014"/>
    </source>
</evidence>
<dbReference type="PROSITE" id="PS00198">
    <property type="entry name" value="4FE4S_FER_1"/>
    <property type="match status" value="1"/>
</dbReference>
<protein>
    <submittedName>
        <fullName evidence="9">4Fe-4S binding domain-containing protein</fullName>
    </submittedName>
</protein>
<dbReference type="GO" id="GO:0051539">
    <property type="term" value="F:4 iron, 4 sulfur cluster binding"/>
    <property type="evidence" value="ECO:0007669"/>
    <property type="project" value="UniProtKB-KW"/>
</dbReference>
<evidence type="ECO:0000256" key="1">
    <source>
        <dbReference type="ARBA" id="ARBA00022448"/>
    </source>
</evidence>
<dbReference type="GO" id="GO:0046872">
    <property type="term" value="F:metal ion binding"/>
    <property type="evidence" value="ECO:0007669"/>
    <property type="project" value="UniProtKB-KW"/>
</dbReference>
<evidence type="ECO:0000256" key="3">
    <source>
        <dbReference type="ARBA" id="ARBA00022723"/>
    </source>
</evidence>
<sequence>MDSTAIRSTGMKIIQAVGLVLFLAGMLAFTLIPFVGSYELDSEMVTAQTKESHREKMLEILEPMYGKNYSSNFSFLSDFNTHFDDYNDEFKSNQKWDEVIWDDYRFPLAKAALNSPVKDSPWLCLSLSIGLIVIGGLFYNLPKHQDEPAGIKHNGIYHSAMKNRGWLGILTGSYLILFYIILYWFPAYLVNLVSMVDPLSEILSGNPASQWFLYGLIYTLAILVMGIRMFRKYRGNKYQQLRTASVMFFQTAFAFLIPEILVLLNQPYYDFKNIWPLDYDFFYDYQISTFLSSGGMGLFMLIWGILLIIIAVPTFTYFYGKRWYCSWVCGCGGLAETAGDPYRQLSDKSLKSWKIERYLVHSVLVLAVVMTALTIANYFSSFSLLGNITNQLHSFYGFAIGSAFAGVVGTGFYPFMGNRVWCRFGCPLAAYLGIVQRFKSRFRITTNGGQCISCGNCSTYCEMGIDVRWYAQRGQNIVRASCVGCGVCSAVCPRGVLKLENGPEEGRINDLPIIIGNDSIKLNA</sequence>
<dbReference type="PROSITE" id="PS51379">
    <property type="entry name" value="4FE4S_FER_2"/>
    <property type="match status" value="2"/>
</dbReference>
<dbReference type="PANTHER" id="PTHR30176">
    <property type="entry name" value="FERREDOXIN-TYPE PROTEIN NAPH"/>
    <property type="match status" value="1"/>
</dbReference>
<dbReference type="SUPFAM" id="SSF54862">
    <property type="entry name" value="4Fe-4S ferredoxins"/>
    <property type="match status" value="1"/>
</dbReference>
<keyword evidence="7" id="KW-0812">Transmembrane</keyword>
<keyword evidence="7" id="KW-1133">Transmembrane helix</keyword>
<evidence type="ECO:0000313" key="9">
    <source>
        <dbReference type="EMBL" id="SFG64954.1"/>
    </source>
</evidence>
<feature type="transmembrane region" description="Helical" evidence="7">
    <location>
        <begin position="395"/>
        <end position="415"/>
    </location>
</feature>
<feature type="transmembrane region" description="Helical" evidence="7">
    <location>
        <begin position="120"/>
        <end position="141"/>
    </location>
</feature>
<keyword evidence="3" id="KW-0479">Metal-binding</keyword>
<reference evidence="10" key="1">
    <citation type="submission" date="2016-10" db="EMBL/GenBank/DDBJ databases">
        <authorList>
            <person name="Varghese N."/>
            <person name="Submissions S."/>
        </authorList>
    </citation>
    <scope>NUCLEOTIDE SEQUENCE [LARGE SCALE GENOMIC DNA]</scope>
    <source>
        <strain evidence="10">DSM 19315</strain>
    </source>
</reference>
<organism evidence="9 10">
    <name type="scientific">Algoriphagus hitonicola</name>
    <dbReference type="NCBI Taxonomy" id="435880"/>
    <lineage>
        <taxon>Bacteria</taxon>
        <taxon>Pseudomonadati</taxon>
        <taxon>Bacteroidota</taxon>
        <taxon>Cytophagia</taxon>
        <taxon>Cytophagales</taxon>
        <taxon>Cyclobacteriaceae</taxon>
        <taxon>Algoriphagus</taxon>
    </lineage>
</organism>
<feature type="transmembrane region" description="Helical" evidence="7">
    <location>
        <begin position="285"/>
        <end position="312"/>
    </location>
</feature>
<name>A0A1I2TJ66_9BACT</name>
<evidence type="ECO:0000313" key="10">
    <source>
        <dbReference type="Proteomes" id="UP000199642"/>
    </source>
</evidence>
<dbReference type="Gene3D" id="3.30.70.20">
    <property type="match status" value="1"/>
</dbReference>
<evidence type="ECO:0000256" key="7">
    <source>
        <dbReference type="SAM" id="Phobius"/>
    </source>
</evidence>
<dbReference type="STRING" id="435880.SAMN04487988_10664"/>
<feature type="transmembrane region" description="Helical" evidence="7">
    <location>
        <begin position="243"/>
        <end position="265"/>
    </location>
</feature>
<keyword evidence="2" id="KW-0004">4Fe-4S</keyword>
<evidence type="ECO:0000256" key="4">
    <source>
        <dbReference type="ARBA" id="ARBA00022982"/>
    </source>
</evidence>
<keyword evidence="4" id="KW-0249">Electron transport</keyword>
<dbReference type="PANTHER" id="PTHR30176:SF3">
    <property type="entry name" value="FERREDOXIN-TYPE PROTEIN NAPH"/>
    <property type="match status" value="1"/>
</dbReference>
<dbReference type="Proteomes" id="UP000199642">
    <property type="component" value="Unassembled WGS sequence"/>
</dbReference>
<gene>
    <name evidence="9" type="ORF">SAMN04487988_10664</name>
</gene>
<keyword evidence="6" id="KW-0411">Iron-sulfur</keyword>
<evidence type="ECO:0000256" key="5">
    <source>
        <dbReference type="ARBA" id="ARBA00023004"/>
    </source>
</evidence>
<dbReference type="Pfam" id="PF13187">
    <property type="entry name" value="Fer4_9"/>
    <property type="match status" value="1"/>
</dbReference>
<dbReference type="GO" id="GO:0005886">
    <property type="term" value="C:plasma membrane"/>
    <property type="evidence" value="ECO:0007669"/>
    <property type="project" value="TreeGrafter"/>
</dbReference>
<keyword evidence="5" id="KW-0408">Iron</keyword>
<dbReference type="InterPro" id="IPR017900">
    <property type="entry name" value="4Fe4S_Fe_S_CS"/>
</dbReference>
<feature type="domain" description="4Fe-4S ferredoxin-type" evidence="8">
    <location>
        <begin position="442"/>
        <end position="470"/>
    </location>
</feature>
<feature type="transmembrane region" description="Helical" evidence="7">
    <location>
        <begin position="211"/>
        <end position="231"/>
    </location>
</feature>
<keyword evidence="10" id="KW-1185">Reference proteome</keyword>
<evidence type="ECO:0000256" key="2">
    <source>
        <dbReference type="ARBA" id="ARBA00022485"/>
    </source>
</evidence>
<feature type="transmembrane region" description="Helical" evidence="7">
    <location>
        <begin position="166"/>
        <end position="191"/>
    </location>
</feature>
<feature type="transmembrane region" description="Helical" evidence="7">
    <location>
        <begin position="12"/>
        <end position="35"/>
    </location>
</feature>
<dbReference type="Pfam" id="PF12801">
    <property type="entry name" value="Fer4_5"/>
    <property type="match status" value="2"/>
</dbReference>
<feature type="transmembrane region" description="Helical" evidence="7">
    <location>
        <begin position="358"/>
        <end position="380"/>
    </location>
</feature>
<proteinExistence type="predicted"/>
<keyword evidence="1" id="KW-0813">Transport</keyword>
<accession>A0A1I2TJ66</accession>
<dbReference type="AlphaFoldDB" id="A0A1I2TJ66"/>
<dbReference type="InterPro" id="IPR017896">
    <property type="entry name" value="4Fe4S_Fe-S-bd"/>
</dbReference>
<keyword evidence="7" id="KW-0472">Membrane</keyword>
<feature type="domain" description="4Fe-4S ferredoxin-type" evidence="8">
    <location>
        <begin position="473"/>
        <end position="502"/>
    </location>
</feature>
<dbReference type="EMBL" id="FOPC01000006">
    <property type="protein sequence ID" value="SFG64954.1"/>
    <property type="molecule type" value="Genomic_DNA"/>
</dbReference>